<sequence length="266" mass="31152">MKQIGLGNTAEIYLLDQKRVLKLFREGIPESIVKDEFEKSYFIESIITNTPKAYELMHLENRAGIVYSKVEGYDMIKVMLRSVHRINFYSKRLADMHLELHKHSSQHEQFNLSQKLNNDINATDLLDSTTKKKIQKYINQLPQGNSLCHFDFHPGNIMLEDQNHPIIIDWMTACIGNKYADVARTYLLLTYGELPHANFIVNRVINFFQKYIAKIYLDEYIKQSGAQLSEIKQWMLPVAAARLHEWLSPNEREKLLSLIHQELEKD</sequence>
<dbReference type="EMBL" id="JAFREL020000002">
    <property type="protein sequence ID" value="MEO1770743.1"/>
    <property type="molecule type" value="Genomic_DNA"/>
</dbReference>
<feature type="domain" description="Aminoglycoside phosphotransferase" evidence="2">
    <location>
        <begin position="79"/>
        <end position="189"/>
    </location>
</feature>
<dbReference type="RefSeq" id="WP_207703693.1">
    <property type="nucleotide sequence ID" value="NZ_JAFREL020000002.1"/>
</dbReference>
<keyword evidence="4" id="KW-1185">Reference proteome</keyword>
<dbReference type="Pfam" id="PF01636">
    <property type="entry name" value="APH"/>
    <property type="match status" value="1"/>
</dbReference>
<organism evidence="3 4">
    <name type="scientific">Candidatus Enterococcus ferrettii</name>
    <dbReference type="NCBI Taxonomy" id="2815324"/>
    <lineage>
        <taxon>Bacteria</taxon>
        <taxon>Bacillati</taxon>
        <taxon>Bacillota</taxon>
        <taxon>Bacilli</taxon>
        <taxon>Lactobacillales</taxon>
        <taxon>Enterococcaceae</taxon>
        <taxon>Enterococcus</taxon>
    </lineage>
</organism>
<dbReference type="InterPro" id="IPR002575">
    <property type="entry name" value="Aminoglycoside_PTrfase"/>
</dbReference>
<accession>A0ABV0ESU8</accession>
<reference evidence="3 4" key="1">
    <citation type="submission" date="2024-02" db="EMBL/GenBank/DDBJ databases">
        <title>The Genome Sequence of Enterococcus sp. DIV0159.</title>
        <authorList>
            <person name="Earl A."/>
            <person name="Manson A."/>
            <person name="Gilmore M."/>
            <person name="Sanders J."/>
            <person name="Shea T."/>
            <person name="Howe W."/>
            <person name="Livny J."/>
            <person name="Cuomo C."/>
            <person name="Neafsey D."/>
            <person name="Birren B."/>
        </authorList>
    </citation>
    <scope>NUCLEOTIDE SEQUENCE [LARGE SCALE GENOMIC DNA]</scope>
    <source>
        <strain evidence="3 4">665A</strain>
    </source>
</reference>
<evidence type="ECO:0000256" key="1">
    <source>
        <dbReference type="PROSITE-ProRule" id="PRU10141"/>
    </source>
</evidence>
<evidence type="ECO:0000313" key="4">
    <source>
        <dbReference type="Proteomes" id="UP000664357"/>
    </source>
</evidence>
<dbReference type="Proteomes" id="UP000664357">
    <property type="component" value="Unassembled WGS sequence"/>
</dbReference>
<proteinExistence type="predicted"/>
<feature type="binding site" evidence="1">
    <location>
        <position position="34"/>
    </location>
    <ligand>
        <name>ATP</name>
        <dbReference type="ChEBI" id="CHEBI:30616"/>
    </ligand>
</feature>
<name>A0ABV0ESU8_9ENTE</name>
<evidence type="ECO:0000313" key="3">
    <source>
        <dbReference type="EMBL" id="MEO1770743.1"/>
    </source>
</evidence>
<keyword evidence="1" id="KW-0547">Nucleotide-binding</keyword>
<dbReference type="InterPro" id="IPR011009">
    <property type="entry name" value="Kinase-like_dom_sf"/>
</dbReference>
<comment type="caution">
    <text evidence="3">The sequence shown here is derived from an EMBL/GenBank/DDBJ whole genome shotgun (WGS) entry which is preliminary data.</text>
</comment>
<keyword evidence="1" id="KW-0067">ATP-binding</keyword>
<dbReference type="InterPro" id="IPR017441">
    <property type="entry name" value="Protein_kinase_ATP_BS"/>
</dbReference>
<dbReference type="SUPFAM" id="SSF56112">
    <property type="entry name" value="Protein kinase-like (PK-like)"/>
    <property type="match status" value="1"/>
</dbReference>
<dbReference type="PROSITE" id="PS00107">
    <property type="entry name" value="PROTEIN_KINASE_ATP"/>
    <property type="match status" value="1"/>
</dbReference>
<gene>
    <name evidence="3" type="ORF">JZO67_002696</name>
</gene>
<evidence type="ECO:0000259" key="2">
    <source>
        <dbReference type="Pfam" id="PF01636"/>
    </source>
</evidence>
<dbReference type="Gene3D" id="3.90.1200.10">
    <property type="match status" value="1"/>
</dbReference>
<protein>
    <recommendedName>
        <fullName evidence="2">Aminoglycoside phosphotransferase domain-containing protein</fullName>
    </recommendedName>
</protein>